<reference evidence="3" key="1">
    <citation type="submission" date="2017-12" db="EMBL/GenBank/DDBJ databases">
        <authorList>
            <consortium name="DOE Joint Genome Institute"/>
            <person name="Mondo S.J."/>
            <person name="Kjaerbolling I."/>
            <person name="Vesth T.C."/>
            <person name="Frisvad J.C."/>
            <person name="Nybo J.L."/>
            <person name="Theobald S."/>
            <person name="Kuo A."/>
            <person name="Bowyer P."/>
            <person name="Matsuda Y."/>
            <person name="Lyhne E.K."/>
            <person name="Kogle M.E."/>
            <person name="Clum A."/>
            <person name="Lipzen A."/>
            <person name="Salamov A."/>
            <person name="Ngan C.Y."/>
            <person name="Daum C."/>
            <person name="Chiniquy J."/>
            <person name="Barry K."/>
            <person name="LaButti K."/>
            <person name="Haridas S."/>
            <person name="Simmons B.A."/>
            <person name="Magnuson J.K."/>
            <person name="Mortensen U.H."/>
            <person name="Larsen T.O."/>
            <person name="Grigoriev I.V."/>
            <person name="Baker S.E."/>
            <person name="Andersen M.R."/>
            <person name="Nordberg H.P."/>
            <person name="Cantor M.N."/>
            <person name="Hua S.X."/>
        </authorList>
    </citation>
    <scope>NUCLEOTIDE SEQUENCE [LARGE SCALE GENOMIC DNA]</scope>
    <source>
        <strain evidence="3">IBT 19404</strain>
    </source>
</reference>
<keyword evidence="3" id="KW-1185">Reference proteome</keyword>
<feature type="transmembrane region" description="Helical" evidence="1">
    <location>
        <begin position="62"/>
        <end position="80"/>
    </location>
</feature>
<keyword evidence="1" id="KW-0472">Membrane</keyword>
<dbReference type="Proteomes" id="UP000235023">
    <property type="component" value="Unassembled WGS sequence"/>
</dbReference>
<evidence type="ECO:0000313" key="2">
    <source>
        <dbReference type="EMBL" id="PLN84490.1"/>
    </source>
</evidence>
<evidence type="ECO:0000313" key="3">
    <source>
        <dbReference type="Proteomes" id="UP000235023"/>
    </source>
</evidence>
<keyword evidence="1" id="KW-1133">Transmembrane helix</keyword>
<organism evidence="2 3">
    <name type="scientific">Aspergillus taichungensis</name>
    <dbReference type="NCBI Taxonomy" id="482145"/>
    <lineage>
        <taxon>Eukaryota</taxon>
        <taxon>Fungi</taxon>
        <taxon>Dikarya</taxon>
        <taxon>Ascomycota</taxon>
        <taxon>Pezizomycotina</taxon>
        <taxon>Eurotiomycetes</taxon>
        <taxon>Eurotiomycetidae</taxon>
        <taxon>Eurotiales</taxon>
        <taxon>Aspergillaceae</taxon>
        <taxon>Aspergillus</taxon>
        <taxon>Aspergillus subgen. Circumdati</taxon>
    </lineage>
</organism>
<name>A0A2J5I3W4_9EURO</name>
<proteinExistence type="predicted"/>
<sequence>MLDIHRNLPSLFDVYSIRCPERLPYRFAFLIRHLGFSTAGQFSLFFSFFSPLFIFMNWDFPFISGDATFFFLVFLSHLACCEIPQMRVVGWAENGHLVFWES</sequence>
<protein>
    <submittedName>
        <fullName evidence="2">Uncharacterized protein</fullName>
    </submittedName>
</protein>
<dbReference type="EMBL" id="KZ559511">
    <property type="protein sequence ID" value="PLN84490.1"/>
    <property type="molecule type" value="Genomic_DNA"/>
</dbReference>
<accession>A0A2J5I3W4</accession>
<evidence type="ECO:0000256" key="1">
    <source>
        <dbReference type="SAM" id="Phobius"/>
    </source>
</evidence>
<gene>
    <name evidence="2" type="ORF">BDW42DRAFT_41313</name>
</gene>
<keyword evidence="1" id="KW-0812">Transmembrane</keyword>
<dbReference type="AlphaFoldDB" id="A0A2J5I3W4"/>
<feature type="transmembrane region" description="Helical" evidence="1">
    <location>
        <begin position="34"/>
        <end position="56"/>
    </location>
</feature>